<dbReference type="RefSeq" id="WP_317942358.1">
    <property type="nucleotide sequence ID" value="NZ_JAUBDI010000003.1"/>
</dbReference>
<dbReference type="PROSITE" id="PS50949">
    <property type="entry name" value="HTH_GNTR"/>
    <property type="match status" value="1"/>
</dbReference>
<dbReference type="SUPFAM" id="SSF48008">
    <property type="entry name" value="GntR ligand-binding domain-like"/>
    <property type="match status" value="1"/>
</dbReference>
<keyword evidence="6" id="KW-1185">Reference proteome</keyword>
<dbReference type="EMBL" id="JAUBDI010000003">
    <property type="protein sequence ID" value="MDW0112460.1"/>
    <property type="molecule type" value="Genomic_DNA"/>
</dbReference>
<dbReference type="InterPro" id="IPR008920">
    <property type="entry name" value="TF_FadR/GntR_C"/>
</dbReference>
<dbReference type="SMART" id="SM00895">
    <property type="entry name" value="FCD"/>
    <property type="match status" value="1"/>
</dbReference>
<protein>
    <submittedName>
        <fullName evidence="5">GntR family transcriptional regulator</fullName>
    </submittedName>
</protein>
<feature type="domain" description="HTH gntR-type" evidence="4">
    <location>
        <begin position="9"/>
        <end position="76"/>
    </location>
</feature>
<evidence type="ECO:0000259" key="4">
    <source>
        <dbReference type="PROSITE" id="PS50949"/>
    </source>
</evidence>
<dbReference type="SMART" id="SM00345">
    <property type="entry name" value="HTH_GNTR"/>
    <property type="match status" value="1"/>
</dbReference>
<dbReference type="Gene3D" id="1.10.10.10">
    <property type="entry name" value="Winged helix-like DNA-binding domain superfamily/Winged helix DNA-binding domain"/>
    <property type="match status" value="1"/>
</dbReference>
<dbReference type="Proteomes" id="UP001282284">
    <property type="component" value="Unassembled WGS sequence"/>
</dbReference>
<accession>A0ABU4G653</accession>
<sequence length="220" mass="25416">MSNFIVKKTTLKEQVYEYLKNAITTGEIGPGDRLIEEKVSETLQVSRSPIREAVRMLEKDGLLNVHGSGGVTVVNPTVEDYRNLYETRVEMESLAAYYAAQRRTDKELAEMQEFIVEMQKNVTDNHNVKGMLQVNFSFHEAIVRASQNPFLISMTLQLRGVNSFYRKAILEGNPSHMREALQDHLDIFQAIDRQQQDEARESMRRHIERDFQSFMKVASK</sequence>
<reference evidence="5 6" key="1">
    <citation type="submission" date="2023-06" db="EMBL/GenBank/DDBJ databases">
        <title>Sporosarcina sp. nov., isolated from Korean traditional fermented seafood 'Jeotgal'.</title>
        <authorList>
            <person name="Yang A.I."/>
            <person name="Shin N.-R."/>
        </authorList>
    </citation>
    <scope>NUCLEOTIDE SEQUENCE [LARGE SCALE GENOMIC DNA]</scope>
    <source>
        <strain evidence="5 6">KCTC13119</strain>
    </source>
</reference>
<keyword evidence="3" id="KW-0804">Transcription</keyword>
<dbReference type="InterPro" id="IPR036390">
    <property type="entry name" value="WH_DNA-bd_sf"/>
</dbReference>
<dbReference type="Gene3D" id="1.20.120.530">
    <property type="entry name" value="GntR ligand-binding domain-like"/>
    <property type="match status" value="1"/>
</dbReference>
<evidence type="ECO:0000313" key="5">
    <source>
        <dbReference type="EMBL" id="MDW0112460.1"/>
    </source>
</evidence>
<dbReference type="PANTHER" id="PTHR43537">
    <property type="entry name" value="TRANSCRIPTIONAL REGULATOR, GNTR FAMILY"/>
    <property type="match status" value="1"/>
</dbReference>
<evidence type="ECO:0000313" key="6">
    <source>
        <dbReference type="Proteomes" id="UP001282284"/>
    </source>
</evidence>
<keyword evidence="1" id="KW-0805">Transcription regulation</keyword>
<dbReference type="SUPFAM" id="SSF46785">
    <property type="entry name" value="Winged helix' DNA-binding domain"/>
    <property type="match status" value="1"/>
</dbReference>
<dbReference type="Pfam" id="PF00392">
    <property type="entry name" value="GntR"/>
    <property type="match status" value="1"/>
</dbReference>
<evidence type="ECO:0000256" key="2">
    <source>
        <dbReference type="ARBA" id="ARBA00023125"/>
    </source>
</evidence>
<dbReference type="InterPro" id="IPR000524">
    <property type="entry name" value="Tscrpt_reg_HTH_GntR"/>
</dbReference>
<evidence type="ECO:0000256" key="3">
    <source>
        <dbReference type="ARBA" id="ARBA00023163"/>
    </source>
</evidence>
<dbReference type="PANTHER" id="PTHR43537:SF24">
    <property type="entry name" value="GLUCONATE OPERON TRANSCRIPTIONAL REPRESSOR"/>
    <property type="match status" value="1"/>
</dbReference>
<proteinExistence type="predicted"/>
<dbReference type="InterPro" id="IPR011711">
    <property type="entry name" value="GntR_C"/>
</dbReference>
<evidence type="ECO:0000256" key="1">
    <source>
        <dbReference type="ARBA" id="ARBA00023015"/>
    </source>
</evidence>
<comment type="caution">
    <text evidence="5">The sequence shown here is derived from an EMBL/GenBank/DDBJ whole genome shotgun (WGS) entry which is preliminary data.</text>
</comment>
<keyword evidence="2" id="KW-0238">DNA-binding</keyword>
<gene>
    <name evidence="5" type="ORF">QT711_04630</name>
</gene>
<organism evidence="5 6">
    <name type="scientific">Sporosarcina saromensis</name>
    <dbReference type="NCBI Taxonomy" id="359365"/>
    <lineage>
        <taxon>Bacteria</taxon>
        <taxon>Bacillati</taxon>
        <taxon>Bacillota</taxon>
        <taxon>Bacilli</taxon>
        <taxon>Bacillales</taxon>
        <taxon>Caryophanaceae</taxon>
        <taxon>Sporosarcina</taxon>
    </lineage>
</organism>
<dbReference type="Pfam" id="PF07729">
    <property type="entry name" value="FCD"/>
    <property type="match status" value="1"/>
</dbReference>
<dbReference type="InterPro" id="IPR036388">
    <property type="entry name" value="WH-like_DNA-bd_sf"/>
</dbReference>
<name>A0ABU4G653_9BACL</name>
<dbReference type="CDD" id="cd07377">
    <property type="entry name" value="WHTH_GntR"/>
    <property type="match status" value="1"/>
</dbReference>